<evidence type="ECO:0000313" key="3">
    <source>
        <dbReference type="Proteomes" id="UP001194714"/>
    </source>
</evidence>
<protein>
    <recommendedName>
        <fullName evidence="4">Secreted protein</fullName>
    </recommendedName>
</protein>
<name>A0ABS0AZY6_9BACT</name>
<dbReference type="EMBL" id="JAAEJV010000035">
    <property type="protein sequence ID" value="MBF5059690.1"/>
    <property type="molecule type" value="Genomic_DNA"/>
</dbReference>
<proteinExistence type="predicted"/>
<evidence type="ECO:0000256" key="1">
    <source>
        <dbReference type="SAM" id="SignalP"/>
    </source>
</evidence>
<keyword evidence="1" id="KW-0732">Signal</keyword>
<feature type="chain" id="PRO_5045243845" description="Secreted protein" evidence="1">
    <location>
        <begin position="21"/>
        <end position="176"/>
    </location>
</feature>
<accession>A0ABS0AZY6</accession>
<keyword evidence="3" id="KW-1185">Reference proteome</keyword>
<gene>
    <name evidence="2" type="ORF">NEPTK9_001206</name>
</gene>
<evidence type="ECO:0000313" key="2">
    <source>
        <dbReference type="EMBL" id="MBF5059690.1"/>
    </source>
</evidence>
<feature type="signal peptide" evidence="1">
    <location>
        <begin position="1"/>
        <end position="20"/>
    </location>
</feature>
<dbReference type="RefSeq" id="WP_194847995.1">
    <property type="nucleotide sequence ID" value="NZ_JAAEJV010000035.1"/>
</dbReference>
<evidence type="ECO:0008006" key="4">
    <source>
        <dbReference type="Google" id="ProtNLM"/>
    </source>
</evidence>
<comment type="caution">
    <text evidence="2">The sequence shown here is derived from an EMBL/GenBank/DDBJ whole genome shotgun (WGS) entry which is preliminary data.</text>
</comment>
<reference evidence="2 3" key="1">
    <citation type="submission" date="2020-01" db="EMBL/GenBank/DDBJ databases">
        <title>Draft genome sequence of Cand. Neptunochlamydia vexilliferae K9.</title>
        <authorList>
            <person name="Schulz F."/>
            <person name="Koestlbacher S."/>
            <person name="Wascher F."/>
            <person name="Pizzetti I."/>
            <person name="Horn M."/>
        </authorList>
    </citation>
    <scope>NUCLEOTIDE SEQUENCE [LARGE SCALE GENOMIC DNA]</scope>
    <source>
        <strain evidence="2 3">K9</strain>
    </source>
</reference>
<organism evidence="2 3">
    <name type="scientific">Candidatus Neptunichlamydia vexilliferae</name>
    <dbReference type="NCBI Taxonomy" id="1651774"/>
    <lineage>
        <taxon>Bacteria</taxon>
        <taxon>Pseudomonadati</taxon>
        <taxon>Chlamydiota</taxon>
        <taxon>Chlamydiia</taxon>
        <taxon>Parachlamydiales</taxon>
        <taxon>Simkaniaceae</taxon>
        <taxon>Candidatus Neptunichlamydia</taxon>
    </lineage>
</organism>
<sequence length="176" mass="19740">MKKLVSILTLLVATSSLAWANPQTESFANTQSEQAAPVENSYFHIGYDFNFSPFQAPEVGYRYQKDQLGLGASLAINGFINDCFYSKVAANIHFFPKPNASSQWFVGLDVPFSVVWTKETKSFWRFDPALFFGKDYSLAEGNKLFAQVYYVPGTLSLNEGDWTWASSLGFKIGYGF</sequence>
<dbReference type="Proteomes" id="UP001194714">
    <property type="component" value="Unassembled WGS sequence"/>
</dbReference>